<reference evidence="1" key="1">
    <citation type="submission" date="2021-02" db="EMBL/GenBank/DDBJ databases">
        <title>Psilocybe cubensis genome.</title>
        <authorList>
            <person name="Mckernan K.J."/>
            <person name="Crawford S."/>
            <person name="Trippe A."/>
            <person name="Kane L.T."/>
            <person name="Mclaughlin S."/>
        </authorList>
    </citation>
    <scope>NUCLEOTIDE SEQUENCE [LARGE SCALE GENOMIC DNA]</scope>
    <source>
        <strain evidence="1">MGC-MH-2018</strain>
    </source>
</reference>
<comment type="caution">
    <text evidence="1">The sequence shown here is derived from an EMBL/GenBank/DDBJ whole genome shotgun (WGS) entry which is preliminary data.</text>
</comment>
<name>A0A8H8CS12_PSICU</name>
<evidence type="ECO:0000313" key="1">
    <source>
        <dbReference type="EMBL" id="KAG5174694.1"/>
    </source>
</evidence>
<dbReference type="EMBL" id="JAFIQS010000001">
    <property type="protein sequence ID" value="KAG5174694.1"/>
    <property type="molecule type" value="Genomic_DNA"/>
</dbReference>
<gene>
    <name evidence="1" type="ORF">JR316_001357</name>
</gene>
<dbReference type="AlphaFoldDB" id="A0A8H8CS12"/>
<protein>
    <submittedName>
        <fullName evidence="1">Uncharacterized protein</fullName>
    </submittedName>
</protein>
<sequence>MHFILASFTLGLPRAHGIHDLSKGRKEETQRSWRDPVYTRGLRLFLGHCYNFLNMRAEKLVRLRPAAYVHSLIRTFFADSFFHIYGCPFSFFERPPRRAPRTFMNRSETVCHCDLHGGP</sequence>
<accession>A0A8H8CS12</accession>
<proteinExistence type="predicted"/>
<organism evidence="1">
    <name type="scientific">Psilocybe cubensis</name>
    <name type="common">Psychedelic mushroom</name>
    <name type="synonym">Stropharia cubensis</name>
    <dbReference type="NCBI Taxonomy" id="181762"/>
    <lineage>
        <taxon>Eukaryota</taxon>
        <taxon>Fungi</taxon>
        <taxon>Dikarya</taxon>
        <taxon>Basidiomycota</taxon>
        <taxon>Agaricomycotina</taxon>
        <taxon>Agaricomycetes</taxon>
        <taxon>Agaricomycetidae</taxon>
        <taxon>Agaricales</taxon>
        <taxon>Agaricineae</taxon>
        <taxon>Strophariaceae</taxon>
        <taxon>Psilocybe</taxon>
    </lineage>
</organism>